<evidence type="ECO:0000313" key="3">
    <source>
        <dbReference type="EMBL" id="EFA23044.1"/>
    </source>
</evidence>
<dbReference type="EMBL" id="JGYW01000009">
    <property type="protein sequence ID" value="KFI57650.1"/>
    <property type="molecule type" value="Genomic_DNA"/>
</dbReference>
<feature type="domain" description="Exonuclease" evidence="2">
    <location>
        <begin position="17"/>
        <end position="206"/>
    </location>
</feature>
<dbReference type="GO" id="GO:0005829">
    <property type="term" value="C:cytosol"/>
    <property type="evidence" value="ECO:0007669"/>
    <property type="project" value="TreeGrafter"/>
</dbReference>
<evidence type="ECO:0000256" key="1">
    <source>
        <dbReference type="ARBA" id="ARBA00022839"/>
    </source>
</evidence>
<dbReference type="RefSeq" id="WP_006294581.1">
    <property type="nucleotide sequence ID" value="NZ_ABXB03000002.1"/>
</dbReference>
<evidence type="ECO:0000259" key="2">
    <source>
        <dbReference type="SMART" id="SM00479"/>
    </source>
</evidence>
<keyword evidence="3" id="KW-0548">Nucleotidyltransferase</keyword>
<dbReference type="EMBL" id="ABXB03000002">
    <property type="protein sequence ID" value="EFA23044.1"/>
    <property type="molecule type" value="Genomic_DNA"/>
</dbReference>
<dbReference type="GO" id="GO:0008408">
    <property type="term" value="F:3'-5' exonuclease activity"/>
    <property type="evidence" value="ECO:0007669"/>
    <property type="project" value="TreeGrafter"/>
</dbReference>
<evidence type="ECO:0000313" key="5">
    <source>
        <dbReference type="Proteomes" id="UP000003656"/>
    </source>
</evidence>
<keyword evidence="1 3" id="KW-0378">Hydrolase</keyword>
<dbReference type="SUPFAM" id="SSF53098">
    <property type="entry name" value="Ribonuclease H-like"/>
    <property type="match status" value="1"/>
</dbReference>
<evidence type="ECO:0000313" key="4">
    <source>
        <dbReference type="EMBL" id="KFI57650.1"/>
    </source>
</evidence>
<dbReference type="eggNOG" id="COG2176">
    <property type="taxonomic scope" value="Bacteria"/>
</dbReference>
<keyword evidence="3" id="KW-0808">Transferase</keyword>
<dbReference type="InterPro" id="IPR006054">
    <property type="entry name" value="DnaQ"/>
</dbReference>
<dbReference type="Proteomes" id="UP000029074">
    <property type="component" value="Unassembled WGS sequence"/>
</dbReference>
<keyword evidence="1 3" id="KW-0269">Exonuclease</keyword>
<dbReference type="EC" id="2.7.7.7" evidence="3 4"/>
<proteinExistence type="predicted"/>
<comment type="caution">
    <text evidence="3">The sequence shown here is derived from an EMBL/GenBank/DDBJ whole genome shotgun (WGS) entry which is preliminary data.</text>
</comment>
<dbReference type="SMART" id="SM00479">
    <property type="entry name" value="EXOIII"/>
    <property type="match status" value="1"/>
</dbReference>
<dbReference type="Pfam" id="PF00929">
    <property type="entry name" value="RNase_T"/>
    <property type="match status" value="1"/>
</dbReference>
<dbReference type="GO" id="GO:0045004">
    <property type="term" value="P:DNA replication proofreading"/>
    <property type="evidence" value="ECO:0007669"/>
    <property type="project" value="TreeGrafter"/>
</dbReference>
<name>D1NTJ1_9BIFI</name>
<dbReference type="InterPro" id="IPR013520">
    <property type="entry name" value="Ribonucl_H"/>
</dbReference>
<organism evidence="3 5">
    <name type="scientific">Bifidobacterium gallicum DSM 20093 = LMG 11596</name>
    <dbReference type="NCBI Taxonomy" id="561180"/>
    <lineage>
        <taxon>Bacteria</taxon>
        <taxon>Bacillati</taxon>
        <taxon>Actinomycetota</taxon>
        <taxon>Actinomycetes</taxon>
        <taxon>Bifidobacteriales</taxon>
        <taxon>Bifidobacteriaceae</taxon>
        <taxon>Bifidobacterium</taxon>
    </lineage>
</organism>
<dbReference type="InterPro" id="IPR012337">
    <property type="entry name" value="RNaseH-like_sf"/>
</dbReference>
<reference evidence="3 5" key="1">
    <citation type="submission" date="2009-11" db="EMBL/GenBank/DDBJ databases">
        <authorList>
            <person name="Weinstock G."/>
            <person name="Sodergren E."/>
            <person name="Clifton S."/>
            <person name="Fulton L."/>
            <person name="Fulton B."/>
            <person name="Courtney L."/>
            <person name="Fronick C."/>
            <person name="Harrison M."/>
            <person name="Strong C."/>
            <person name="Farmer C."/>
            <person name="Delahaunty K."/>
            <person name="Markovic C."/>
            <person name="Hall O."/>
            <person name="Minx P."/>
            <person name="Tomlinson C."/>
            <person name="Mitreva M."/>
            <person name="Nelson J."/>
            <person name="Hou S."/>
            <person name="Wollam A."/>
            <person name="Pepin K.H."/>
            <person name="Johnson M."/>
            <person name="Bhonagiri V."/>
            <person name="Nash W.E."/>
            <person name="Warren W."/>
            <person name="Chinwalla A."/>
            <person name="Mardis E.R."/>
            <person name="Wilson R.K."/>
        </authorList>
    </citation>
    <scope>NUCLEOTIDE SEQUENCE [LARGE SCALE GENOMIC DNA]</scope>
    <source>
        <strain evidence="3 5">DSM 20093</strain>
    </source>
</reference>
<evidence type="ECO:0000313" key="6">
    <source>
        <dbReference type="Proteomes" id="UP000029074"/>
    </source>
</evidence>
<dbReference type="InterPro" id="IPR036397">
    <property type="entry name" value="RNaseH_sf"/>
</dbReference>
<keyword evidence="6" id="KW-1185">Reference proteome</keyword>
<dbReference type="Proteomes" id="UP000003656">
    <property type="component" value="Unassembled WGS sequence"/>
</dbReference>
<sequence length="214" mass="23986">MTMVIRTRHNPIHMPLDYISLDIETTGLAPRQETITEIGAVRVRDGRIADRFSMLINPGKHIPSRITALTGISDAMVEDAPMIDEAIPAFVDWVDGDRLIGHNIRFDLSFLLKEAMLLDAALATPFNAKAVNPAAMTTTAEITRAMLGPDPLDTMMIDRWLFPSERHRLSDLIVRYGVADTEAHRALSDATQTYQCFEWQRRYVAASNLAHIVD</sequence>
<dbReference type="FunFam" id="3.30.420.10:FF:000045">
    <property type="entry name" value="3'-5' exonuclease DinG"/>
    <property type="match status" value="1"/>
</dbReference>
<dbReference type="AlphaFoldDB" id="D1NTJ1"/>
<gene>
    <name evidence="4" type="ORF">BGLCM_1338</name>
    <name evidence="3" type="ORF">BIFGAL_03148</name>
</gene>
<accession>D1NTJ1</accession>
<dbReference type="PANTHER" id="PTHR30231">
    <property type="entry name" value="DNA POLYMERASE III SUBUNIT EPSILON"/>
    <property type="match status" value="1"/>
</dbReference>
<dbReference type="NCBIfam" id="TIGR00573">
    <property type="entry name" value="dnaq"/>
    <property type="match status" value="1"/>
</dbReference>
<dbReference type="GO" id="GO:0003887">
    <property type="term" value="F:DNA-directed DNA polymerase activity"/>
    <property type="evidence" value="ECO:0007669"/>
    <property type="project" value="UniProtKB-EC"/>
</dbReference>
<reference evidence="4 6" key="2">
    <citation type="submission" date="2014-03" db="EMBL/GenBank/DDBJ databases">
        <title>Genomics of Bifidobacteria.</title>
        <authorList>
            <person name="Ventura M."/>
            <person name="Milani C."/>
            <person name="Lugli G.A."/>
        </authorList>
    </citation>
    <scope>NUCLEOTIDE SEQUENCE [LARGE SCALE GENOMIC DNA]</scope>
    <source>
        <strain evidence="4 6">LMG 11596</strain>
    </source>
</reference>
<dbReference type="CDD" id="cd06127">
    <property type="entry name" value="DEDDh"/>
    <property type="match status" value="1"/>
</dbReference>
<dbReference type="STRING" id="561180.BIFGAL_03148"/>
<dbReference type="Gene3D" id="3.30.420.10">
    <property type="entry name" value="Ribonuclease H-like superfamily/Ribonuclease H"/>
    <property type="match status" value="1"/>
</dbReference>
<keyword evidence="1 3" id="KW-0540">Nuclease</keyword>
<protein>
    <submittedName>
        <fullName evidence="4">DNA polymerase III subunit alpha</fullName>
    </submittedName>
    <submittedName>
        <fullName evidence="3">Exonuclease, DNA polymerase III, epsilon subunit family</fullName>
        <ecNumber evidence="3 4">2.7.7.7</ecNumber>
    </submittedName>
</protein>
<dbReference type="PANTHER" id="PTHR30231:SF41">
    <property type="entry name" value="DNA POLYMERASE III SUBUNIT EPSILON"/>
    <property type="match status" value="1"/>
</dbReference>
<dbReference type="GO" id="GO:0003677">
    <property type="term" value="F:DNA binding"/>
    <property type="evidence" value="ECO:0007669"/>
    <property type="project" value="InterPro"/>
</dbReference>